<evidence type="ECO:0000256" key="6">
    <source>
        <dbReference type="ARBA" id="ARBA00022692"/>
    </source>
</evidence>
<dbReference type="SUPFAM" id="SSF55874">
    <property type="entry name" value="ATPase domain of HSP90 chaperone/DNA topoisomerase II/histidine kinase"/>
    <property type="match status" value="1"/>
</dbReference>
<evidence type="ECO:0000256" key="14">
    <source>
        <dbReference type="SAM" id="Phobius"/>
    </source>
</evidence>
<evidence type="ECO:0000256" key="13">
    <source>
        <dbReference type="ARBA" id="ARBA00042987"/>
    </source>
</evidence>
<dbReference type="GeneID" id="72415197"/>
<feature type="transmembrane region" description="Helical" evidence="14">
    <location>
        <begin position="15"/>
        <end position="34"/>
    </location>
</feature>
<evidence type="ECO:0000256" key="10">
    <source>
        <dbReference type="ARBA" id="ARBA00022989"/>
    </source>
</evidence>
<dbReference type="EMBL" id="JABTCN010000061">
    <property type="protein sequence ID" value="MBA8777564.1"/>
    <property type="molecule type" value="Genomic_DNA"/>
</dbReference>
<evidence type="ECO:0000256" key="7">
    <source>
        <dbReference type="ARBA" id="ARBA00022741"/>
    </source>
</evidence>
<evidence type="ECO:0000313" key="16">
    <source>
        <dbReference type="Proteomes" id="UP000524893"/>
    </source>
</evidence>
<dbReference type="Gene3D" id="3.30.565.10">
    <property type="entry name" value="Histidine kinase-like ATPase, C-terminal domain"/>
    <property type="match status" value="1"/>
</dbReference>
<dbReference type="EC" id="2.7.13.3" evidence="3"/>
<accession>A0A9X0TNH8</accession>
<proteinExistence type="predicted"/>
<sequence>MRTIRWVFYFLRERIAWIGLLVALDLLFLLLAALDEKISLGSLWYFIGLKWLVSIAFLIRTYLRETRFYQRLESYAEVESLQHRYLAESPFEKMTLDYLQVKIQQLQQSIGEQQHWINLSEQNMTEFIHDIKTPVTALKLLIEKEEDSKRRHQLMFEWSRIDYMLDQQLFLARLNHQSNDMYFESVKLRAILIEEIQQTRHLCLQKGVGFDLAVSDTLTVYTDKRWIRMVIRQIISNAIKYSDNAYISIYTTFEDDQVHLHVQDRGSGIAAHDLPRIFQRGYTGKNERYQTVSSGMGLYLVDAVRDALRIQVTVDSQLGEGTTVSIHFPMQNENIARMSK</sequence>
<evidence type="ECO:0000256" key="1">
    <source>
        <dbReference type="ARBA" id="ARBA00000085"/>
    </source>
</evidence>
<evidence type="ECO:0000256" key="11">
    <source>
        <dbReference type="ARBA" id="ARBA00023012"/>
    </source>
</evidence>
<evidence type="ECO:0000256" key="12">
    <source>
        <dbReference type="ARBA" id="ARBA00023136"/>
    </source>
</evidence>
<keyword evidence="6 14" id="KW-0812">Transmembrane</keyword>
<keyword evidence="5" id="KW-0808">Transferase</keyword>
<evidence type="ECO:0000256" key="9">
    <source>
        <dbReference type="ARBA" id="ARBA00022840"/>
    </source>
</evidence>
<keyword evidence="8 15" id="KW-0418">Kinase</keyword>
<dbReference type="Proteomes" id="UP000524893">
    <property type="component" value="Unassembled WGS sequence"/>
</dbReference>
<comment type="catalytic activity">
    <reaction evidence="1">
        <text>ATP + protein L-histidine = ADP + protein N-phospho-L-histidine.</text>
        <dbReference type="EC" id="2.7.13.3"/>
    </reaction>
</comment>
<feature type="transmembrane region" description="Helical" evidence="14">
    <location>
        <begin position="40"/>
        <end position="63"/>
    </location>
</feature>
<dbReference type="PROSITE" id="PS50109">
    <property type="entry name" value="HIS_KIN"/>
    <property type="match status" value="1"/>
</dbReference>
<keyword evidence="4" id="KW-1003">Cell membrane</keyword>
<dbReference type="GO" id="GO:0004721">
    <property type="term" value="F:phosphoprotein phosphatase activity"/>
    <property type="evidence" value="ECO:0007669"/>
    <property type="project" value="TreeGrafter"/>
</dbReference>
<comment type="caution">
    <text evidence="15">The sequence shown here is derived from an EMBL/GenBank/DDBJ whole genome shotgun (WGS) entry which is preliminary data.</text>
</comment>
<keyword evidence="11" id="KW-0902">Two-component regulatory system</keyword>
<dbReference type="InterPro" id="IPR050351">
    <property type="entry name" value="BphY/WalK/GraS-like"/>
</dbReference>
<organism evidence="15 16">
    <name type="scientific">Staphylococcus coagulans</name>
    <dbReference type="NCBI Taxonomy" id="74706"/>
    <lineage>
        <taxon>Bacteria</taxon>
        <taxon>Bacillati</taxon>
        <taxon>Bacillota</taxon>
        <taxon>Bacilli</taxon>
        <taxon>Bacillales</taxon>
        <taxon>Staphylococcaceae</taxon>
        <taxon>Staphylococcus</taxon>
    </lineage>
</organism>
<gene>
    <name evidence="15" type="ORF">HR081_11865</name>
</gene>
<dbReference type="AlphaFoldDB" id="A0A9X0TNH8"/>
<keyword evidence="10 14" id="KW-1133">Transmembrane helix</keyword>
<name>A0A9X0TNH8_9STAP</name>
<evidence type="ECO:0000256" key="8">
    <source>
        <dbReference type="ARBA" id="ARBA00022777"/>
    </source>
</evidence>
<dbReference type="GO" id="GO:0016036">
    <property type="term" value="P:cellular response to phosphate starvation"/>
    <property type="evidence" value="ECO:0007669"/>
    <property type="project" value="TreeGrafter"/>
</dbReference>
<evidence type="ECO:0000313" key="15">
    <source>
        <dbReference type="EMBL" id="MBA8777564.1"/>
    </source>
</evidence>
<dbReference type="GO" id="GO:0000155">
    <property type="term" value="F:phosphorelay sensor kinase activity"/>
    <property type="evidence" value="ECO:0007669"/>
    <property type="project" value="TreeGrafter"/>
</dbReference>
<protein>
    <recommendedName>
        <fullName evidence="3">histidine kinase</fullName>
        <ecNumber evidence="3">2.7.13.3</ecNumber>
    </recommendedName>
    <alternativeName>
        <fullName evidence="13">Glycopeptide resistance-associated protein S</fullName>
    </alternativeName>
</protein>
<reference evidence="15 16" key="1">
    <citation type="journal article" date="2020" name="Access Microbiol">
        <title>Isolation and genome sequencing of Staphylococcus schleiferi subspecies coagulans from Antarctic seals.</title>
        <authorList>
            <person name="Foster G."/>
            <person name="Robb A."/>
            <person name="Paterson G.K."/>
        </authorList>
    </citation>
    <scope>NUCLEOTIDE SEQUENCE [LARGE SCALE GENOMIC DNA]</scope>
    <source>
        <strain evidence="15 16">M615/02/4</strain>
    </source>
</reference>
<keyword evidence="12 14" id="KW-0472">Membrane</keyword>
<dbReference type="PANTHER" id="PTHR45453:SF2">
    <property type="entry name" value="HISTIDINE KINASE"/>
    <property type="match status" value="1"/>
</dbReference>
<dbReference type="InterPro" id="IPR036890">
    <property type="entry name" value="HATPase_C_sf"/>
</dbReference>
<keyword evidence="9" id="KW-0067">ATP-binding</keyword>
<dbReference type="InterPro" id="IPR003594">
    <property type="entry name" value="HATPase_dom"/>
</dbReference>
<dbReference type="Pfam" id="PF02518">
    <property type="entry name" value="HATPase_c"/>
    <property type="match status" value="1"/>
</dbReference>
<dbReference type="SMART" id="SM00387">
    <property type="entry name" value="HATPase_c"/>
    <property type="match status" value="1"/>
</dbReference>
<dbReference type="GO" id="GO:0005524">
    <property type="term" value="F:ATP binding"/>
    <property type="evidence" value="ECO:0007669"/>
    <property type="project" value="UniProtKB-KW"/>
</dbReference>
<evidence type="ECO:0000256" key="2">
    <source>
        <dbReference type="ARBA" id="ARBA00004651"/>
    </source>
</evidence>
<keyword evidence="7" id="KW-0547">Nucleotide-binding</keyword>
<comment type="subcellular location">
    <subcellularLocation>
        <location evidence="2">Cell membrane</location>
        <topology evidence="2">Multi-pass membrane protein</topology>
    </subcellularLocation>
</comment>
<evidence type="ECO:0000256" key="4">
    <source>
        <dbReference type="ARBA" id="ARBA00022475"/>
    </source>
</evidence>
<dbReference type="RefSeq" id="WP_182281322.1">
    <property type="nucleotide sequence ID" value="NZ_CP092966.1"/>
</dbReference>
<dbReference type="PANTHER" id="PTHR45453">
    <property type="entry name" value="PHOSPHATE REGULON SENSOR PROTEIN PHOR"/>
    <property type="match status" value="1"/>
</dbReference>
<evidence type="ECO:0000256" key="5">
    <source>
        <dbReference type="ARBA" id="ARBA00022679"/>
    </source>
</evidence>
<dbReference type="InterPro" id="IPR005467">
    <property type="entry name" value="His_kinase_dom"/>
</dbReference>
<evidence type="ECO:0000256" key="3">
    <source>
        <dbReference type="ARBA" id="ARBA00012438"/>
    </source>
</evidence>
<dbReference type="GO" id="GO:0005886">
    <property type="term" value="C:plasma membrane"/>
    <property type="evidence" value="ECO:0007669"/>
    <property type="project" value="UniProtKB-SubCell"/>
</dbReference>